<dbReference type="AlphaFoldDB" id="A0A929L4W9"/>
<dbReference type="Proteomes" id="UP000622475">
    <property type="component" value="Unassembled WGS sequence"/>
</dbReference>
<dbReference type="Gene3D" id="2.40.10.500">
    <property type="match status" value="1"/>
</dbReference>
<dbReference type="Gene3D" id="2.120.10.30">
    <property type="entry name" value="TolB, C-terminal domain"/>
    <property type="match status" value="3"/>
</dbReference>
<evidence type="ECO:0000313" key="2">
    <source>
        <dbReference type="EMBL" id="MBE9663286.1"/>
    </source>
</evidence>
<keyword evidence="3" id="KW-1185">Reference proteome</keyword>
<sequence>MRSLLQDSRFFLILLASATFLLSGCTKSSPGTQLPLTATLYISPVVTGLTQNSVQTTGYVVNFVTGSISAYGVCYSTSNQTPTIADTRTIQTRANVLHFYDVLTGLQPNTTYYARNYATTETGTYYSDVMQFKTSTSTYSAVGDVTTYAGTGTAGSADGTLTTATFSAPQGMVADAQGNLYVSDSFNNQIRKISTGGQVTIFAGSTAPGYTEGTGTAARFYSPQNLAIDATGNIYVSDVGNNVIRKITPAGVVSTFAGNGKPGFADGSGSTVRFYNPAGMAFDGSGNMFVADRSNNRIRKITPTGVVSTYAGQASGGFNDGEALACRFNNPTAVAIDAQNNVYVADKTNNALRYITAAGVVYTVAGNPGNRTELLSLPVGLAFDKTGNLFISDESGRIFEMVAAKKAIYSIAGELNKTGFVNDRGTAASFAAPTGITTDAAGNVYVADQNNNVIRKVVVSITQ</sequence>
<keyword evidence="1" id="KW-0677">Repeat</keyword>
<name>A0A929L4W9_9SPHI</name>
<dbReference type="CDD" id="cd14953">
    <property type="entry name" value="NHL_like_1"/>
    <property type="match status" value="1"/>
</dbReference>
<evidence type="ECO:0008006" key="4">
    <source>
        <dbReference type="Google" id="ProtNLM"/>
    </source>
</evidence>
<protein>
    <recommendedName>
        <fullName evidence="4">NHL repeat-containing protein</fullName>
    </recommendedName>
</protein>
<dbReference type="EMBL" id="JADFFL010000006">
    <property type="protein sequence ID" value="MBE9663286.1"/>
    <property type="molecule type" value="Genomic_DNA"/>
</dbReference>
<dbReference type="PANTHER" id="PTHR13833">
    <property type="match status" value="1"/>
</dbReference>
<evidence type="ECO:0000313" key="3">
    <source>
        <dbReference type="Proteomes" id="UP000622475"/>
    </source>
</evidence>
<reference evidence="2" key="1">
    <citation type="submission" date="2020-10" db="EMBL/GenBank/DDBJ databases">
        <title>Mucilaginibacter mali sp. nov., isolated from rhizosphere soil of apple orchard.</title>
        <authorList>
            <person name="Lee J.-S."/>
            <person name="Kim H.S."/>
            <person name="Kim J.-S."/>
        </authorList>
    </citation>
    <scope>NUCLEOTIDE SEQUENCE</scope>
    <source>
        <strain evidence="2">KCTC 22746</strain>
    </source>
</reference>
<proteinExistence type="predicted"/>
<dbReference type="PROSITE" id="PS51257">
    <property type="entry name" value="PROKAR_LIPOPROTEIN"/>
    <property type="match status" value="1"/>
</dbReference>
<dbReference type="RefSeq" id="WP_194112524.1">
    <property type="nucleotide sequence ID" value="NZ_JADFFL010000006.1"/>
</dbReference>
<dbReference type="Pfam" id="PF01436">
    <property type="entry name" value="NHL"/>
    <property type="match status" value="1"/>
</dbReference>
<gene>
    <name evidence="2" type="ORF">IRJ16_15465</name>
</gene>
<evidence type="ECO:0000256" key="1">
    <source>
        <dbReference type="ARBA" id="ARBA00022737"/>
    </source>
</evidence>
<dbReference type="InterPro" id="IPR011042">
    <property type="entry name" value="6-blade_b-propeller_TolB-like"/>
</dbReference>
<comment type="caution">
    <text evidence="2">The sequence shown here is derived from an EMBL/GenBank/DDBJ whole genome shotgun (WGS) entry which is preliminary data.</text>
</comment>
<dbReference type="InterPro" id="IPR001258">
    <property type="entry name" value="NHL_repeat"/>
</dbReference>
<dbReference type="SUPFAM" id="SSF101898">
    <property type="entry name" value="NHL repeat"/>
    <property type="match status" value="1"/>
</dbReference>
<dbReference type="PANTHER" id="PTHR13833:SF71">
    <property type="entry name" value="NHL DOMAIN-CONTAINING PROTEIN"/>
    <property type="match status" value="1"/>
</dbReference>
<accession>A0A929L4W9</accession>
<organism evidence="2 3">
    <name type="scientific">Mucilaginibacter myungsuensis</name>
    <dbReference type="NCBI Taxonomy" id="649104"/>
    <lineage>
        <taxon>Bacteria</taxon>
        <taxon>Pseudomonadati</taxon>
        <taxon>Bacteroidota</taxon>
        <taxon>Sphingobacteriia</taxon>
        <taxon>Sphingobacteriales</taxon>
        <taxon>Sphingobacteriaceae</taxon>
        <taxon>Mucilaginibacter</taxon>
    </lineage>
</organism>